<gene>
    <name evidence="1" type="ORF">HQN79_10550</name>
</gene>
<organism evidence="1 2">
    <name type="scientific">Thiomicrorhabdus xiamenensis</name>
    <dbReference type="NCBI Taxonomy" id="2739063"/>
    <lineage>
        <taxon>Bacteria</taxon>
        <taxon>Pseudomonadati</taxon>
        <taxon>Pseudomonadota</taxon>
        <taxon>Gammaproteobacteria</taxon>
        <taxon>Thiotrichales</taxon>
        <taxon>Piscirickettsiaceae</taxon>
        <taxon>Thiomicrorhabdus</taxon>
    </lineage>
</organism>
<accession>A0A7D4SJG9</accession>
<name>A0A7D4SJG9_9GAMM</name>
<dbReference type="AlphaFoldDB" id="A0A7D4SJG9"/>
<protein>
    <recommendedName>
        <fullName evidence="3">DUF4412 domain-containing protein</fullName>
    </recommendedName>
</protein>
<evidence type="ECO:0000313" key="1">
    <source>
        <dbReference type="EMBL" id="QKI89979.1"/>
    </source>
</evidence>
<dbReference type="EMBL" id="CP054020">
    <property type="protein sequence ID" value="QKI89979.1"/>
    <property type="molecule type" value="Genomic_DNA"/>
</dbReference>
<evidence type="ECO:0008006" key="3">
    <source>
        <dbReference type="Google" id="ProtNLM"/>
    </source>
</evidence>
<sequence length="255" mass="28864">MFFRSMVAVGLLVFSHLAFSGTWYDPKLPFKEAVVTYQVQGTMSGTKTVFVREYGRKSAEYSDLSMSVFGMKQQQKEIVITEPEWIYTFDMVNHSAVKTSNPTKIFKQELDKYTAEEQAKIAENAGKNGVYLLKGMQGKVQKDILTLHGYRCDMTSATGVKVFTISGTGFPLKTISQIMGVTSVEEAVEVRQENPPDERFEKPQGIEVDYDPAIDQMMRDQIKRTLKNLLLGVPLESKARHEQEMLSAERKALHN</sequence>
<keyword evidence="2" id="KW-1185">Reference proteome</keyword>
<dbReference type="KEGG" id="txa:HQN79_10550"/>
<evidence type="ECO:0000313" key="2">
    <source>
        <dbReference type="Proteomes" id="UP000504724"/>
    </source>
</evidence>
<proteinExistence type="predicted"/>
<reference evidence="1 2" key="1">
    <citation type="submission" date="2020-05" db="EMBL/GenBank/DDBJ databases">
        <title>Thiomicrorhabdus sediminis sp.nov. and Thiomicrorhabdus xiamenensis sp.nov., novel sulfur-oxidizing bacteria isolated from coastal sediment.</title>
        <authorList>
            <person name="Liu X."/>
        </authorList>
    </citation>
    <scope>NUCLEOTIDE SEQUENCE [LARGE SCALE GENOMIC DNA]</scope>
    <source>
        <strain evidence="1 2">G2</strain>
    </source>
</reference>
<dbReference type="Proteomes" id="UP000504724">
    <property type="component" value="Chromosome"/>
</dbReference>
<dbReference type="RefSeq" id="WP_173286315.1">
    <property type="nucleotide sequence ID" value="NZ_CP054020.1"/>
</dbReference>